<dbReference type="Proteomes" id="UP000228945">
    <property type="component" value="Chromosome"/>
</dbReference>
<dbReference type="RefSeq" id="WP_099621396.1">
    <property type="nucleotide sequence ID" value="NZ_CP024201.1"/>
</dbReference>
<dbReference type="EMBL" id="CP024201">
    <property type="protein sequence ID" value="ATQ42139.1"/>
    <property type="molecule type" value="Genomic_DNA"/>
</dbReference>
<feature type="chain" id="PRO_5013783417" evidence="1">
    <location>
        <begin position="21"/>
        <end position="158"/>
    </location>
</feature>
<feature type="signal peptide" evidence="1">
    <location>
        <begin position="1"/>
        <end position="20"/>
    </location>
</feature>
<name>A0A2D2AVU8_9CAUL</name>
<evidence type="ECO:0000313" key="3">
    <source>
        <dbReference type="Proteomes" id="UP000228945"/>
    </source>
</evidence>
<protein>
    <submittedName>
        <fullName evidence="2">Uncharacterized protein</fullName>
    </submittedName>
</protein>
<keyword evidence="3" id="KW-1185">Reference proteome</keyword>
<dbReference type="KEGG" id="cmb:CSW64_06775"/>
<dbReference type="AlphaFoldDB" id="A0A2D2AVU8"/>
<gene>
    <name evidence="2" type="ORF">CSW64_06775</name>
</gene>
<dbReference type="OrthoDB" id="7188711at2"/>
<proteinExistence type="predicted"/>
<keyword evidence="1" id="KW-0732">Signal</keyword>
<accession>A0A2D2AVU8</accession>
<reference evidence="2 3" key="1">
    <citation type="submission" date="2017-10" db="EMBL/GenBank/DDBJ databases">
        <title>Genome sequence of Caulobacter mirabilis FWC38.</title>
        <authorList>
            <person name="Fiebig A."/>
            <person name="Crosson S."/>
        </authorList>
    </citation>
    <scope>NUCLEOTIDE SEQUENCE [LARGE SCALE GENOMIC DNA]</scope>
    <source>
        <strain evidence="2 3">FWC 38</strain>
    </source>
</reference>
<evidence type="ECO:0000313" key="2">
    <source>
        <dbReference type="EMBL" id="ATQ42139.1"/>
    </source>
</evidence>
<sequence length="158" mass="16011">MRSVAAIVLVLAMGATPVLAAEPADAPMSTAGASGTPPMDTATQIERYLADAAAEPVRSAAAAERDSGPRKIHGEVSVSVGTGGYRSGYLTADIPVGERSTVGVAVGHTDFGRNGGYYGYGGPVSRCLRGPDGFAASRAPTWNDPARLASPSYGCPLD</sequence>
<evidence type="ECO:0000256" key="1">
    <source>
        <dbReference type="SAM" id="SignalP"/>
    </source>
</evidence>
<organism evidence="2 3">
    <name type="scientific">Caulobacter mirabilis</name>
    <dbReference type="NCBI Taxonomy" id="69666"/>
    <lineage>
        <taxon>Bacteria</taxon>
        <taxon>Pseudomonadati</taxon>
        <taxon>Pseudomonadota</taxon>
        <taxon>Alphaproteobacteria</taxon>
        <taxon>Caulobacterales</taxon>
        <taxon>Caulobacteraceae</taxon>
        <taxon>Caulobacter</taxon>
    </lineage>
</organism>